<evidence type="ECO:0000313" key="3">
    <source>
        <dbReference type="Proteomes" id="UP000319257"/>
    </source>
</evidence>
<sequence>MATSHPLEEPPYRSYEELRRDRVPVFLSTAAKRLFWPLDGVFPAAISVMKTPRSADDIEPFFRPDTGSGGTWHEISQLSLTEPKVSSVEASVRELDEWEGEWLRWHENHACKPDSDPKYVTYGDLSDEDRPFADEPDEDGNWEADSDTEFLVKCCGEDRPLRKRGIKLVVTSSAGNGGFVTIRDYVGAVHPWLMSMHADIVSADSLAQMRPMPPAAPPTELMVGEGPKHRMVEKISWLRKHGGGPPLPPAAQASRDRFLARIRAEREERGRRNQAKE</sequence>
<feature type="region of interest" description="Disordered" evidence="1">
    <location>
        <begin position="239"/>
        <end position="277"/>
    </location>
</feature>
<keyword evidence="3" id="KW-1185">Reference proteome</keyword>
<accession>A0A507B062</accession>
<evidence type="ECO:0000313" key="2">
    <source>
        <dbReference type="EMBL" id="TPX15622.1"/>
    </source>
</evidence>
<dbReference type="AlphaFoldDB" id="A0A507B062"/>
<protein>
    <submittedName>
        <fullName evidence="2">Uncharacterized protein</fullName>
    </submittedName>
</protein>
<reference evidence="2 3" key="1">
    <citation type="submission" date="2019-06" db="EMBL/GenBank/DDBJ databases">
        <title>Draft genome sequence of the filamentous fungus Phialemoniopsis curvata isolated from diesel fuel.</title>
        <authorList>
            <person name="Varaljay V.A."/>
            <person name="Lyon W.J."/>
            <person name="Crouch A.L."/>
            <person name="Drake C.E."/>
            <person name="Hollomon J.M."/>
            <person name="Nadeau L.J."/>
            <person name="Nunn H.S."/>
            <person name="Stevenson B.S."/>
            <person name="Bojanowski C.L."/>
            <person name="Crookes-Goodson W.J."/>
        </authorList>
    </citation>
    <scope>NUCLEOTIDE SEQUENCE [LARGE SCALE GENOMIC DNA]</scope>
    <source>
        <strain evidence="2 3">D216</strain>
    </source>
</reference>
<dbReference type="OrthoDB" id="3944545at2759"/>
<gene>
    <name evidence="2" type="ORF">E0L32_004320</name>
</gene>
<proteinExistence type="predicted"/>
<dbReference type="RefSeq" id="XP_030997333.1">
    <property type="nucleotide sequence ID" value="XM_031138718.1"/>
</dbReference>
<comment type="caution">
    <text evidence="2">The sequence shown here is derived from an EMBL/GenBank/DDBJ whole genome shotgun (WGS) entry which is preliminary data.</text>
</comment>
<feature type="compositionally biased region" description="Basic and acidic residues" evidence="1">
    <location>
        <begin position="254"/>
        <end position="277"/>
    </location>
</feature>
<feature type="region of interest" description="Disordered" evidence="1">
    <location>
        <begin position="124"/>
        <end position="143"/>
    </location>
</feature>
<dbReference type="InParanoid" id="A0A507B062"/>
<evidence type="ECO:0000256" key="1">
    <source>
        <dbReference type="SAM" id="MobiDB-lite"/>
    </source>
</evidence>
<dbReference type="GeneID" id="41971767"/>
<name>A0A507B062_9PEZI</name>
<dbReference type="STRING" id="1093900.A0A507B062"/>
<dbReference type="EMBL" id="SKBQ01000020">
    <property type="protein sequence ID" value="TPX15622.1"/>
    <property type="molecule type" value="Genomic_DNA"/>
</dbReference>
<feature type="compositionally biased region" description="Acidic residues" evidence="1">
    <location>
        <begin position="134"/>
        <end position="143"/>
    </location>
</feature>
<organism evidence="2 3">
    <name type="scientific">Thyridium curvatum</name>
    <dbReference type="NCBI Taxonomy" id="1093900"/>
    <lineage>
        <taxon>Eukaryota</taxon>
        <taxon>Fungi</taxon>
        <taxon>Dikarya</taxon>
        <taxon>Ascomycota</taxon>
        <taxon>Pezizomycotina</taxon>
        <taxon>Sordariomycetes</taxon>
        <taxon>Sordariomycetidae</taxon>
        <taxon>Thyridiales</taxon>
        <taxon>Thyridiaceae</taxon>
        <taxon>Thyridium</taxon>
    </lineage>
</organism>
<dbReference type="Proteomes" id="UP000319257">
    <property type="component" value="Unassembled WGS sequence"/>
</dbReference>